<dbReference type="InterPro" id="IPR003593">
    <property type="entry name" value="AAA+_ATPase"/>
</dbReference>
<dbReference type="GO" id="GO:0006355">
    <property type="term" value="P:regulation of DNA-templated transcription"/>
    <property type="evidence" value="ECO:0007669"/>
    <property type="project" value="InterPro"/>
</dbReference>
<feature type="domain" description="Response regulatory" evidence="10">
    <location>
        <begin position="5"/>
        <end position="119"/>
    </location>
</feature>
<dbReference type="InterPro" id="IPR009057">
    <property type="entry name" value="Homeodomain-like_sf"/>
</dbReference>
<dbReference type="PANTHER" id="PTHR32071:SF117">
    <property type="entry name" value="PTS-DEPENDENT DIHYDROXYACETONE KINASE OPERON REGULATORY PROTEIN-RELATED"/>
    <property type="match status" value="1"/>
</dbReference>
<dbReference type="AlphaFoldDB" id="A0A0U3B0K0"/>
<dbReference type="InterPro" id="IPR058031">
    <property type="entry name" value="AAA_lid_NorR"/>
</dbReference>
<evidence type="ECO:0000256" key="2">
    <source>
        <dbReference type="ARBA" id="ARBA00022741"/>
    </source>
</evidence>
<dbReference type="FunFam" id="3.40.50.2300:FF:000018">
    <property type="entry name" value="DNA-binding transcriptional regulator NtrC"/>
    <property type="match status" value="1"/>
</dbReference>
<evidence type="ECO:0000256" key="1">
    <source>
        <dbReference type="ARBA" id="ARBA00022553"/>
    </source>
</evidence>
<evidence type="ECO:0000256" key="8">
    <source>
        <dbReference type="PROSITE-ProRule" id="PRU00169"/>
    </source>
</evidence>
<dbReference type="PROSITE" id="PS00676">
    <property type="entry name" value="SIGMA54_INTERACT_2"/>
    <property type="match status" value="1"/>
</dbReference>
<dbReference type="Gene3D" id="3.40.50.2300">
    <property type="match status" value="1"/>
</dbReference>
<dbReference type="InterPro" id="IPR002197">
    <property type="entry name" value="HTH_Fis"/>
</dbReference>
<keyword evidence="5" id="KW-0805">Transcription regulation</keyword>
<keyword evidence="12" id="KW-1185">Reference proteome</keyword>
<dbReference type="PROSITE" id="PS50045">
    <property type="entry name" value="SIGMA54_INTERACT_4"/>
    <property type="match status" value="1"/>
</dbReference>
<dbReference type="InterPro" id="IPR027417">
    <property type="entry name" value="P-loop_NTPase"/>
</dbReference>
<dbReference type="SUPFAM" id="SSF46689">
    <property type="entry name" value="Homeodomain-like"/>
    <property type="match status" value="1"/>
</dbReference>
<dbReference type="Gene3D" id="3.40.50.300">
    <property type="entry name" value="P-loop containing nucleotide triphosphate hydrolases"/>
    <property type="match status" value="1"/>
</dbReference>
<dbReference type="OrthoDB" id="9804019at2"/>
<dbReference type="InterPro" id="IPR025943">
    <property type="entry name" value="Sigma_54_int_dom_ATP-bd_2"/>
</dbReference>
<evidence type="ECO:0000256" key="5">
    <source>
        <dbReference type="ARBA" id="ARBA00023015"/>
    </source>
</evidence>
<evidence type="ECO:0000313" key="11">
    <source>
        <dbReference type="EMBL" id="ALS99919.1"/>
    </source>
</evidence>
<evidence type="ECO:0000259" key="9">
    <source>
        <dbReference type="PROSITE" id="PS50045"/>
    </source>
</evidence>
<dbReference type="InterPro" id="IPR001789">
    <property type="entry name" value="Sig_transdc_resp-reg_receiver"/>
</dbReference>
<dbReference type="PANTHER" id="PTHR32071">
    <property type="entry name" value="TRANSCRIPTIONAL REGULATORY PROTEIN"/>
    <property type="match status" value="1"/>
</dbReference>
<accession>A0A0U3B0K0</accession>
<evidence type="ECO:0000256" key="4">
    <source>
        <dbReference type="ARBA" id="ARBA00023012"/>
    </source>
</evidence>
<dbReference type="SMART" id="SM00382">
    <property type="entry name" value="AAA"/>
    <property type="match status" value="1"/>
</dbReference>
<keyword evidence="3" id="KW-0067">ATP-binding</keyword>
<dbReference type="CDD" id="cd00009">
    <property type="entry name" value="AAA"/>
    <property type="match status" value="1"/>
</dbReference>
<dbReference type="Pfam" id="PF25601">
    <property type="entry name" value="AAA_lid_14"/>
    <property type="match status" value="1"/>
</dbReference>
<dbReference type="EMBL" id="CP013650">
    <property type="protein sequence ID" value="ALS99919.1"/>
    <property type="molecule type" value="Genomic_DNA"/>
</dbReference>
<dbReference type="GO" id="GO:0043565">
    <property type="term" value="F:sequence-specific DNA binding"/>
    <property type="evidence" value="ECO:0007669"/>
    <property type="project" value="InterPro"/>
</dbReference>
<dbReference type="InterPro" id="IPR002078">
    <property type="entry name" value="Sigma_54_int"/>
</dbReference>
<dbReference type="PRINTS" id="PR01590">
    <property type="entry name" value="HTHFIS"/>
</dbReference>
<evidence type="ECO:0000313" key="12">
    <source>
        <dbReference type="Proteomes" id="UP000068447"/>
    </source>
</evidence>
<evidence type="ECO:0000259" key="10">
    <source>
        <dbReference type="PROSITE" id="PS50110"/>
    </source>
</evidence>
<dbReference type="Pfam" id="PF02954">
    <property type="entry name" value="HTH_8"/>
    <property type="match status" value="1"/>
</dbReference>
<protein>
    <submittedName>
        <fullName evidence="11">Mutant NtrC activator</fullName>
    </submittedName>
</protein>
<dbReference type="Pfam" id="PF00072">
    <property type="entry name" value="Response_reg"/>
    <property type="match status" value="1"/>
</dbReference>
<dbReference type="Pfam" id="PF00158">
    <property type="entry name" value="Sigma54_activat"/>
    <property type="match status" value="1"/>
</dbReference>
<feature type="domain" description="Sigma-54 factor interaction" evidence="9">
    <location>
        <begin position="142"/>
        <end position="371"/>
    </location>
</feature>
<dbReference type="PROSITE" id="PS00675">
    <property type="entry name" value="SIGMA54_INTERACT_1"/>
    <property type="match status" value="1"/>
</dbReference>
<organism evidence="11 12">
    <name type="scientific">Lacimicrobium alkaliphilum</name>
    <dbReference type="NCBI Taxonomy" id="1526571"/>
    <lineage>
        <taxon>Bacteria</taxon>
        <taxon>Pseudomonadati</taxon>
        <taxon>Pseudomonadota</taxon>
        <taxon>Gammaproteobacteria</taxon>
        <taxon>Alteromonadales</taxon>
        <taxon>Alteromonadaceae</taxon>
        <taxon>Lacimicrobium</taxon>
    </lineage>
</organism>
<keyword evidence="2" id="KW-0547">Nucleotide-binding</keyword>
<dbReference type="RefSeq" id="WP_062483179.1">
    <property type="nucleotide sequence ID" value="NZ_CP013650.1"/>
</dbReference>
<dbReference type="GO" id="GO:0005524">
    <property type="term" value="F:ATP binding"/>
    <property type="evidence" value="ECO:0007669"/>
    <property type="project" value="UniProtKB-KW"/>
</dbReference>
<evidence type="ECO:0000256" key="6">
    <source>
        <dbReference type="ARBA" id="ARBA00023125"/>
    </source>
</evidence>
<reference evidence="11 12" key="1">
    <citation type="submission" date="2015-12" db="EMBL/GenBank/DDBJ databases">
        <title>Complete genome of Lacimicrobium alkaliphilum KCTC 32984.</title>
        <authorList>
            <person name="Kim S.-G."/>
            <person name="Lee Y.-J."/>
        </authorList>
    </citation>
    <scope>NUCLEOTIDE SEQUENCE [LARGE SCALE GENOMIC DNA]</scope>
    <source>
        <strain evidence="11 12">YelD216</strain>
    </source>
</reference>
<dbReference type="STRING" id="1526571.AT746_17715"/>
<dbReference type="Proteomes" id="UP000068447">
    <property type="component" value="Chromosome"/>
</dbReference>
<gene>
    <name evidence="11" type="ORF">AT746_17715</name>
</gene>
<keyword evidence="1 8" id="KW-0597">Phosphoprotein</keyword>
<dbReference type="GO" id="GO:0000160">
    <property type="term" value="P:phosphorelay signal transduction system"/>
    <property type="evidence" value="ECO:0007669"/>
    <property type="project" value="UniProtKB-KW"/>
</dbReference>
<keyword evidence="7" id="KW-0804">Transcription</keyword>
<evidence type="ECO:0000256" key="7">
    <source>
        <dbReference type="ARBA" id="ARBA00023163"/>
    </source>
</evidence>
<dbReference type="SUPFAM" id="SSF52172">
    <property type="entry name" value="CheY-like"/>
    <property type="match status" value="1"/>
</dbReference>
<dbReference type="KEGG" id="lal:AT746_17715"/>
<dbReference type="InterPro" id="IPR011006">
    <property type="entry name" value="CheY-like_superfamily"/>
</dbReference>
<dbReference type="PROSITE" id="PS50110">
    <property type="entry name" value="RESPONSE_REGULATORY"/>
    <property type="match status" value="1"/>
</dbReference>
<dbReference type="Gene3D" id="1.10.10.60">
    <property type="entry name" value="Homeodomain-like"/>
    <property type="match status" value="1"/>
</dbReference>
<dbReference type="FunFam" id="3.40.50.300:FF:000006">
    <property type="entry name" value="DNA-binding transcriptional regulator NtrC"/>
    <property type="match status" value="1"/>
</dbReference>
<keyword evidence="4" id="KW-0902">Two-component regulatory system</keyword>
<feature type="modified residue" description="4-aspartylphosphate" evidence="8">
    <location>
        <position position="54"/>
    </location>
</feature>
<keyword evidence="6" id="KW-0238">DNA-binding</keyword>
<name>A0A0U3B0K0_9ALTE</name>
<dbReference type="SUPFAM" id="SSF52540">
    <property type="entry name" value="P-loop containing nucleoside triphosphate hydrolases"/>
    <property type="match status" value="1"/>
</dbReference>
<dbReference type="Gene3D" id="1.10.8.60">
    <property type="match status" value="1"/>
</dbReference>
<evidence type="ECO:0000256" key="3">
    <source>
        <dbReference type="ARBA" id="ARBA00022840"/>
    </source>
</evidence>
<dbReference type="InterPro" id="IPR025662">
    <property type="entry name" value="Sigma_54_int_dom_ATP-bd_1"/>
</dbReference>
<dbReference type="SMART" id="SM00448">
    <property type="entry name" value="REC"/>
    <property type="match status" value="1"/>
</dbReference>
<sequence length="453" mass="50353">MNLSQVSVVEDDPGLRELLQEELESCGYQVNAFESAELALQHHIEDKPDLVISDIRLPGISGMQLLPKLKAWDPAPAVLLITAFASVNEAVSALKQGADDFITKPLDLEHLLLNVKRLLEHRALYLEVNQYRQQQKAETYGLVGKSRSMRQLYHQIEHIAPADGGVLILGESGTGKELVAKAVHQASPRHDKPFLAINCAGIPAELMESEFFGHAAGAFTGAKLARAGLLKEAQGGSLLLDEIGEMPVSLQAKLLRVLQEGTMRPVGSDKEERVDVRILAATHQDLEQRVADGAFRADLFYRLETFTIKVPPLRERGEDLELLAEHFLQQLRLSQPKQVRGIAPEALDCLYQYPFAGNVRELQNAIERAYTFCQDNDIGLADLPERIRESAPAVPGSIDESRPQSWPSLQQMQQQYVAQVLEHTGGNKQKAAQILGITRRTLYRWLEDDESGK</sequence>
<proteinExistence type="predicted"/>